<dbReference type="SUPFAM" id="SSF55729">
    <property type="entry name" value="Acyl-CoA N-acyltransferases (Nat)"/>
    <property type="match status" value="1"/>
</dbReference>
<reference evidence="1" key="1">
    <citation type="journal article" date="2018" name="Genome Res.">
        <title>The genomic architecture and molecular evolution of ant odorant receptors.</title>
        <authorList>
            <person name="McKenzie S.K."/>
            <person name="Kronauer D.J.C."/>
        </authorList>
    </citation>
    <scope>NUCLEOTIDE SEQUENCE [LARGE SCALE GENOMIC DNA]</scope>
    <source>
        <strain evidence="1">Clonal line C1</strain>
    </source>
</reference>
<dbReference type="Proteomes" id="UP000279307">
    <property type="component" value="Chromosome 1"/>
</dbReference>
<dbReference type="AlphaFoldDB" id="A0A3L8E1Z3"/>
<accession>A0A3L8E1Z3</accession>
<sequence>MESIACKMSIVNARTLRHVWKDASHASKNSITVYILQIDEDHHVGNMTIFSRLVYPVTRCAKYKSRLSILKNRDHYVTARNHAAKCTDPLVYRTRLAFPMDYDRVMSFMCDAFFKDDPTMVNIGLDEEEPSPSLLKLMYDDIREGMTIIAEGQDNHIMGAAVNAGSCPWDPDRFAEFARCCECEPTRDVIEFEAYVTSKPNLWRRYRVLKIFECSYLAVGSDFRDRGIARKLVLDSWYLARDCGYRLFRVDCSNRYLARIAKGFGWKKVCTIPFHQYVKDDELVFKHIREPHTEVEVYVDQVTYCKDYYPPYKKYKRTTKASEIHEKRS</sequence>
<organism evidence="1">
    <name type="scientific">Ooceraea biroi</name>
    <name type="common">Clonal raider ant</name>
    <name type="synonym">Cerapachys biroi</name>
    <dbReference type="NCBI Taxonomy" id="2015173"/>
    <lineage>
        <taxon>Eukaryota</taxon>
        <taxon>Metazoa</taxon>
        <taxon>Ecdysozoa</taxon>
        <taxon>Arthropoda</taxon>
        <taxon>Hexapoda</taxon>
        <taxon>Insecta</taxon>
        <taxon>Pterygota</taxon>
        <taxon>Neoptera</taxon>
        <taxon>Endopterygota</taxon>
        <taxon>Hymenoptera</taxon>
        <taxon>Apocrita</taxon>
        <taxon>Aculeata</taxon>
        <taxon>Formicoidea</taxon>
        <taxon>Formicidae</taxon>
        <taxon>Dorylinae</taxon>
        <taxon>Ooceraea</taxon>
    </lineage>
</organism>
<comment type="caution">
    <text evidence="1">The sequence shown here is derived from an EMBL/GenBank/DDBJ whole genome shotgun (WGS) entry which is preliminary data.</text>
</comment>
<dbReference type="EMBL" id="QOIP01000001">
    <property type="protein sequence ID" value="RLU26656.1"/>
    <property type="molecule type" value="Genomic_DNA"/>
</dbReference>
<dbReference type="Gene3D" id="3.40.630.30">
    <property type="match status" value="1"/>
</dbReference>
<reference evidence="1" key="2">
    <citation type="submission" date="2018-07" db="EMBL/GenBank/DDBJ databases">
        <authorList>
            <person name="Mckenzie S.K."/>
            <person name="Kronauer D.J.C."/>
        </authorList>
    </citation>
    <scope>NUCLEOTIDE SEQUENCE</scope>
    <source>
        <strain evidence="1">Clonal line C1</strain>
    </source>
</reference>
<proteinExistence type="predicted"/>
<name>A0A3L8E1Z3_OOCBI</name>
<dbReference type="GO" id="GO:0008080">
    <property type="term" value="F:N-acetyltransferase activity"/>
    <property type="evidence" value="ECO:0007669"/>
    <property type="project" value="TreeGrafter"/>
</dbReference>
<evidence type="ECO:0008006" key="2">
    <source>
        <dbReference type="Google" id="ProtNLM"/>
    </source>
</evidence>
<dbReference type="InterPro" id="IPR016181">
    <property type="entry name" value="Acyl_CoA_acyltransferase"/>
</dbReference>
<dbReference type="OrthoDB" id="5835829at2759"/>
<dbReference type="PANTHER" id="PTHR20905:SF1">
    <property type="entry name" value="AT07410P-RELATED"/>
    <property type="match status" value="1"/>
</dbReference>
<protein>
    <recommendedName>
        <fullName evidence="2">N-acetyltransferase domain-containing protein</fullName>
    </recommendedName>
</protein>
<dbReference type="PANTHER" id="PTHR20905">
    <property type="entry name" value="N-ACETYLTRANSFERASE-RELATED"/>
    <property type="match status" value="1"/>
</dbReference>
<evidence type="ECO:0000313" key="1">
    <source>
        <dbReference type="EMBL" id="RLU26656.1"/>
    </source>
</evidence>
<gene>
    <name evidence="1" type="ORF">DMN91_000453</name>
</gene>